<feature type="non-terminal residue" evidence="2">
    <location>
        <position position="54"/>
    </location>
</feature>
<dbReference type="AlphaFoldDB" id="A0A6J4U181"/>
<reference evidence="2" key="1">
    <citation type="submission" date="2020-02" db="EMBL/GenBank/DDBJ databases">
        <authorList>
            <person name="Meier V. D."/>
        </authorList>
    </citation>
    <scope>NUCLEOTIDE SEQUENCE</scope>
    <source>
        <strain evidence="2">AVDCRST_MAG23</strain>
    </source>
</reference>
<feature type="non-terminal residue" evidence="2">
    <location>
        <position position="1"/>
    </location>
</feature>
<name>A0A6J4U181_9SPHN</name>
<gene>
    <name evidence="2" type="ORF">AVDCRST_MAG23-1516</name>
</gene>
<proteinExistence type="predicted"/>
<protein>
    <submittedName>
        <fullName evidence="2">Uncharacterized protein</fullName>
    </submittedName>
</protein>
<evidence type="ECO:0000256" key="1">
    <source>
        <dbReference type="SAM" id="MobiDB-lite"/>
    </source>
</evidence>
<accession>A0A6J4U181</accession>
<dbReference type="EMBL" id="CADCWD010000057">
    <property type="protein sequence ID" value="CAA9537276.1"/>
    <property type="molecule type" value="Genomic_DNA"/>
</dbReference>
<organism evidence="2">
    <name type="scientific">uncultured Sphingosinicella sp</name>
    <dbReference type="NCBI Taxonomy" id="478748"/>
    <lineage>
        <taxon>Bacteria</taxon>
        <taxon>Pseudomonadati</taxon>
        <taxon>Pseudomonadota</taxon>
        <taxon>Alphaproteobacteria</taxon>
        <taxon>Sphingomonadales</taxon>
        <taxon>Sphingosinicellaceae</taxon>
        <taxon>Sphingosinicella</taxon>
        <taxon>environmental samples</taxon>
    </lineage>
</organism>
<feature type="region of interest" description="Disordered" evidence="1">
    <location>
        <begin position="31"/>
        <end position="54"/>
    </location>
</feature>
<sequence length="54" mass="5648">DPALPGFSAGCQRSGDDPVRNVRATRQSACPAPHRVCPTSSGRRDWVGADKAGL</sequence>
<evidence type="ECO:0000313" key="2">
    <source>
        <dbReference type="EMBL" id="CAA9537276.1"/>
    </source>
</evidence>
<feature type="compositionally biased region" description="Basic and acidic residues" evidence="1">
    <location>
        <begin position="42"/>
        <end position="54"/>
    </location>
</feature>